<feature type="domain" description="BFN" evidence="4">
    <location>
        <begin position="146"/>
        <end position="281"/>
    </location>
</feature>
<evidence type="ECO:0000259" key="4">
    <source>
        <dbReference type="PROSITE" id="PS51658"/>
    </source>
</evidence>
<dbReference type="STRING" id="3469.A0A4Y7J3I3"/>
<dbReference type="Gramene" id="RZC54996">
    <property type="protein sequence ID" value="RZC54996"/>
    <property type="gene ID" value="C5167_013854"/>
</dbReference>
<dbReference type="InterPro" id="IPR036104">
    <property type="entry name" value="BFN_sf"/>
</dbReference>
<dbReference type="OrthoDB" id="566255at2759"/>
<dbReference type="Pfam" id="PF02577">
    <property type="entry name" value="BFN_dom"/>
    <property type="match status" value="1"/>
</dbReference>
<reference evidence="5 6" key="1">
    <citation type="journal article" date="2018" name="Science">
        <title>The opium poppy genome and morphinan production.</title>
        <authorList>
            <person name="Guo L."/>
            <person name="Winzer T."/>
            <person name="Yang X."/>
            <person name="Li Y."/>
            <person name="Ning Z."/>
            <person name="He Z."/>
            <person name="Teodor R."/>
            <person name="Lu Y."/>
            <person name="Bowser T.A."/>
            <person name="Graham I.A."/>
            <person name="Ye K."/>
        </authorList>
    </citation>
    <scope>NUCLEOTIDE SEQUENCE [LARGE SCALE GENOMIC DNA]</scope>
    <source>
        <strain evidence="6">cv. HN1</strain>
        <tissue evidence="5">Leaves</tissue>
    </source>
</reference>
<keyword evidence="2" id="KW-0540">Nuclease</keyword>
<gene>
    <name evidence="5" type="ORF">C5167_013854</name>
</gene>
<dbReference type="PANTHER" id="PTHR15160">
    <property type="entry name" value="VON HIPPEL-LINDAU PROTEIN"/>
    <property type="match status" value="1"/>
</dbReference>
<dbReference type="GO" id="GO:0030891">
    <property type="term" value="C:VCB complex"/>
    <property type="evidence" value="ECO:0007669"/>
    <property type="project" value="TreeGrafter"/>
</dbReference>
<dbReference type="PANTHER" id="PTHR15160:SF1">
    <property type="entry name" value="VON HIPPEL-LINDAU DISEASE TUMOR SUPPRESSOR"/>
    <property type="match status" value="1"/>
</dbReference>
<dbReference type="GO" id="GO:0004518">
    <property type="term" value="F:nuclease activity"/>
    <property type="evidence" value="ECO:0007669"/>
    <property type="project" value="UniProtKB-UniRule"/>
</dbReference>
<comment type="function">
    <text evidence="3">Bifunctional nuclease with both RNase and DNase activities. Involved in basal defense response. Participates in abscisic acid-derived callose deposition following infection by a necrotrophic pathogen.</text>
</comment>
<accession>A0A4Y7J3I3</accession>
<evidence type="ECO:0000256" key="3">
    <source>
        <dbReference type="ARBA" id="ARBA00025428"/>
    </source>
</evidence>
<dbReference type="GO" id="GO:0016567">
    <property type="term" value="P:protein ubiquitination"/>
    <property type="evidence" value="ECO:0007669"/>
    <property type="project" value="TreeGrafter"/>
</dbReference>
<dbReference type="GO" id="GO:0005634">
    <property type="term" value="C:nucleus"/>
    <property type="evidence" value="ECO:0007669"/>
    <property type="project" value="TreeGrafter"/>
</dbReference>
<dbReference type="Gene3D" id="3.10.690.10">
    <property type="entry name" value="Bifunctional nuclease domain"/>
    <property type="match status" value="1"/>
</dbReference>
<name>A0A4Y7J3I3_PAPSO</name>
<protein>
    <recommendedName>
        <fullName evidence="4">BFN domain-containing protein</fullName>
    </recommendedName>
</protein>
<dbReference type="InterPro" id="IPR003729">
    <property type="entry name" value="Bi_nuclease_dom"/>
</dbReference>
<dbReference type="EMBL" id="CM010717">
    <property type="protein sequence ID" value="RZC54996.1"/>
    <property type="molecule type" value="Genomic_DNA"/>
</dbReference>
<dbReference type="AlphaFoldDB" id="A0A4Y7J3I3"/>
<comment type="similarity">
    <text evidence="1">Belongs to the bifunctional nuclease family.</text>
</comment>
<keyword evidence="6" id="KW-1185">Reference proteome</keyword>
<organism evidence="5 6">
    <name type="scientific">Papaver somniferum</name>
    <name type="common">Opium poppy</name>
    <dbReference type="NCBI Taxonomy" id="3469"/>
    <lineage>
        <taxon>Eukaryota</taxon>
        <taxon>Viridiplantae</taxon>
        <taxon>Streptophyta</taxon>
        <taxon>Embryophyta</taxon>
        <taxon>Tracheophyta</taxon>
        <taxon>Spermatophyta</taxon>
        <taxon>Magnoliopsida</taxon>
        <taxon>Ranunculales</taxon>
        <taxon>Papaveraceae</taxon>
        <taxon>Papaveroideae</taxon>
        <taxon>Papaver</taxon>
    </lineage>
</organism>
<proteinExistence type="inferred from homology"/>
<dbReference type="SUPFAM" id="SSF103256">
    <property type="entry name" value="Hypothetical protein TM0160"/>
    <property type="match status" value="1"/>
</dbReference>
<sequence length="346" mass="38852">MFGLDCRVCKIPPIFGIVTDRSNVDRHRTSLVFNSSTSSINFCGCCCSSSSSSSLSLQLGCCSSRNRLRNKSNCNRSILKTIISCKASSSGNNSRRRSGFGDERNDDDYVQAFLLYSETIRHYQLRKQGFVEETKLSPFSTQAQYFTPNTTIGHGFLRRFQNPTVFLKIACDGDLLLPIAVGDSAIQNLIDVSREDENADLPSQFQLIKNLGLKLGYEILMVRITERVVNTYYAKIFFRKPGEKIVLSVDARPSDAINVAKRCKVPIFVNKQIVLTDATKIVYGARRRSYSKTAYDVYLDSAAEGPDLLSEELDLLKNMNLAVKEERYKDAALMKFKLTKLRSSGL</sequence>
<dbReference type="PROSITE" id="PS51658">
    <property type="entry name" value="BFN"/>
    <property type="match status" value="1"/>
</dbReference>
<dbReference type="OMA" id="ISCDAEY"/>
<evidence type="ECO:0000256" key="1">
    <source>
        <dbReference type="ARBA" id="ARBA00009095"/>
    </source>
</evidence>
<dbReference type="Proteomes" id="UP000316621">
    <property type="component" value="Chromosome 3"/>
</dbReference>
<keyword evidence="2" id="KW-0378">Hydrolase</keyword>
<evidence type="ECO:0000256" key="2">
    <source>
        <dbReference type="ARBA" id="ARBA00022722"/>
    </source>
</evidence>
<evidence type="ECO:0000313" key="6">
    <source>
        <dbReference type="Proteomes" id="UP000316621"/>
    </source>
</evidence>
<evidence type="ECO:0000313" key="5">
    <source>
        <dbReference type="EMBL" id="RZC54996.1"/>
    </source>
</evidence>